<feature type="compositionally biased region" description="Polar residues" evidence="1">
    <location>
        <begin position="102"/>
        <end position="112"/>
    </location>
</feature>
<feature type="compositionally biased region" description="Polar residues" evidence="1">
    <location>
        <begin position="122"/>
        <end position="148"/>
    </location>
</feature>
<gene>
    <name evidence="2" type="ORF">ACFSR9_02020</name>
</gene>
<accession>A0ABW5P279</accession>
<feature type="compositionally biased region" description="Basic and acidic residues" evidence="1">
    <location>
        <begin position="155"/>
        <end position="165"/>
    </location>
</feature>
<dbReference type="EMBL" id="JBHUMK010000010">
    <property type="protein sequence ID" value="MFD2608217.1"/>
    <property type="molecule type" value="Genomic_DNA"/>
</dbReference>
<keyword evidence="3" id="KW-1185">Reference proteome</keyword>
<evidence type="ECO:0000313" key="2">
    <source>
        <dbReference type="EMBL" id="MFD2608217.1"/>
    </source>
</evidence>
<organism evidence="2 3">
    <name type="scientific">Deinococcus taklimakanensis</name>
    <dbReference type="NCBI Taxonomy" id="536443"/>
    <lineage>
        <taxon>Bacteria</taxon>
        <taxon>Thermotogati</taxon>
        <taxon>Deinococcota</taxon>
        <taxon>Deinococci</taxon>
        <taxon>Deinococcales</taxon>
        <taxon>Deinococcaceae</taxon>
        <taxon>Deinococcus</taxon>
    </lineage>
</organism>
<reference evidence="3" key="1">
    <citation type="journal article" date="2019" name="Int. J. Syst. Evol. Microbiol.">
        <title>The Global Catalogue of Microorganisms (GCM) 10K type strain sequencing project: providing services to taxonomists for standard genome sequencing and annotation.</title>
        <authorList>
            <consortium name="The Broad Institute Genomics Platform"/>
            <consortium name="The Broad Institute Genome Sequencing Center for Infectious Disease"/>
            <person name="Wu L."/>
            <person name="Ma J."/>
        </authorList>
    </citation>
    <scope>NUCLEOTIDE SEQUENCE [LARGE SCALE GENOMIC DNA]</scope>
    <source>
        <strain evidence="3">KCTC 33842</strain>
    </source>
</reference>
<dbReference type="Proteomes" id="UP001597475">
    <property type="component" value="Unassembled WGS sequence"/>
</dbReference>
<comment type="caution">
    <text evidence="2">The sequence shown here is derived from an EMBL/GenBank/DDBJ whole genome shotgun (WGS) entry which is preliminary data.</text>
</comment>
<dbReference type="RefSeq" id="WP_386842553.1">
    <property type="nucleotide sequence ID" value="NZ_JBHUMK010000010.1"/>
</dbReference>
<name>A0ABW5P279_9DEIO</name>
<feature type="compositionally biased region" description="Basic and acidic residues" evidence="1">
    <location>
        <begin position="81"/>
        <end position="92"/>
    </location>
</feature>
<sequence length="165" mass="18115">MLDNLLNSVKRATEKVQRRGEEVAQVARLRMEIFGLNRELDGAYARLGRAYHSGSDVDLLQGVRDDIARVEEEIVARERLITELGGDPREGVDEQTVAPTPGSVSLSKQGLSLESREEVTRGPSTSDTILDNRPNFSSGPNLSGSTEPTIPDAMPRSDQDPDQDR</sequence>
<proteinExistence type="predicted"/>
<feature type="region of interest" description="Disordered" evidence="1">
    <location>
        <begin position="81"/>
        <end position="165"/>
    </location>
</feature>
<protein>
    <submittedName>
        <fullName evidence="2">Uncharacterized protein</fullName>
    </submittedName>
</protein>
<evidence type="ECO:0000256" key="1">
    <source>
        <dbReference type="SAM" id="MobiDB-lite"/>
    </source>
</evidence>
<evidence type="ECO:0000313" key="3">
    <source>
        <dbReference type="Proteomes" id="UP001597475"/>
    </source>
</evidence>